<reference evidence="8 11" key="3">
    <citation type="submission" date="2019-06" db="EMBL/GenBank/DDBJ databases">
        <title>Whole genome shotgun sequence of Brevibacillus reuszeri NBRC 15719.</title>
        <authorList>
            <person name="Hosoyama A."/>
            <person name="Uohara A."/>
            <person name="Ohji S."/>
            <person name="Ichikawa N."/>
        </authorList>
    </citation>
    <scope>NUCLEOTIDE SEQUENCE [LARGE SCALE GENOMIC DNA]</scope>
    <source>
        <strain evidence="8 11">NBRC 15719</strain>
    </source>
</reference>
<dbReference type="InterPro" id="IPR011252">
    <property type="entry name" value="Fibrogen-bd_dom1"/>
</dbReference>
<feature type="domain" description="Copper amine oxidase-like N-terminal" evidence="7">
    <location>
        <begin position="577"/>
        <end position="678"/>
    </location>
</feature>
<dbReference type="InterPro" id="IPR036582">
    <property type="entry name" value="Mao_N_sf"/>
</dbReference>
<evidence type="ECO:0000256" key="4">
    <source>
        <dbReference type="ARBA" id="ARBA00022729"/>
    </source>
</evidence>
<dbReference type="SUPFAM" id="SSF55383">
    <property type="entry name" value="Copper amine oxidase, domain N"/>
    <property type="match status" value="2"/>
</dbReference>
<evidence type="ECO:0000256" key="2">
    <source>
        <dbReference type="ARBA" id="ARBA00022512"/>
    </source>
</evidence>
<keyword evidence="11" id="KW-1185">Reference proteome</keyword>
<proteinExistence type="predicted"/>
<dbReference type="Proteomes" id="UP000036834">
    <property type="component" value="Unassembled WGS sequence"/>
</dbReference>
<dbReference type="OrthoDB" id="2474314at2"/>
<keyword evidence="4 6" id="KW-0732">Signal</keyword>
<comment type="caution">
    <text evidence="9">The sequence shown here is derived from an EMBL/GenBank/DDBJ whole genome shotgun (WGS) entry which is preliminary data.</text>
</comment>
<dbReference type="SUPFAM" id="SSF49401">
    <property type="entry name" value="Bacterial adhesins"/>
    <property type="match status" value="1"/>
</dbReference>
<evidence type="ECO:0000256" key="1">
    <source>
        <dbReference type="ARBA" id="ARBA00004191"/>
    </source>
</evidence>
<dbReference type="GO" id="GO:0007155">
    <property type="term" value="P:cell adhesion"/>
    <property type="evidence" value="ECO:0007669"/>
    <property type="project" value="InterPro"/>
</dbReference>
<dbReference type="Gene3D" id="2.60.40.1280">
    <property type="match status" value="1"/>
</dbReference>
<organism evidence="9 10">
    <name type="scientific">Brevibacillus reuszeri</name>
    <dbReference type="NCBI Taxonomy" id="54915"/>
    <lineage>
        <taxon>Bacteria</taxon>
        <taxon>Bacillati</taxon>
        <taxon>Bacillota</taxon>
        <taxon>Bacilli</taxon>
        <taxon>Bacillales</taxon>
        <taxon>Paenibacillaceae</taxon>
        <taxon>Brevibacillus</taxon>
    </lineage>
</organism>
<dbReference type="Gene3D" id="3.30.457.10">
    <property type="entry name" value="Copper amine oxidase-like, N-terminal domain"/>
    <property type="match status" value="1"/>
</dbReference>
<evidence type="ECO:0000313" key="9">
    <source>
        <dbReference type="EMBL" id="KNB68427.1"/>
    </source>
</evidence>
<sequence length="679" mass="72554">MNKSAKKGISLLLATSVLASPFVLVPNAAHALTVEEVSADDTGVDEQTEYTIEFEIDKELKAGGTITVKFPSGYEVDKNLKKKDVTLEDDYGDKIAIYSVDATKTTVDIEVDEKIKKGTTLVLTIDKVTNPDEKGSYSIGVKTSAENTFKNEKISIGKSSSSSSSSGKFGVSLSNKDTGAATSLTLGKISLASKTKLKEGKYIYVNFPTKDMLPKSISKSDVRVNGEKVDYLSILSNNTVRIEIPSRVDGDNYIDVEFSKSAGIVNPSKADKYYTFIIEYDDKEYKSKDVEVTGSSSSSSSFSVGMSDYKAGARASYTFDLELSERLYSNTDIQIDFPTADMVPPVLSAYNVTVNGDQVSNLSTSGSRVSFRTPSGFKTTDSVTIRFTQDAYITNPRTAGFYNITAKVDGKTYRSKDFQITGAAAPTPVTVDNSLATIGLTRATASTPAGLQIGIKGLGVSIPRAQGFVEVVLPVGFRAPAYLPANTVTVNGVAANYVGVRGQNLIIYPSQDIPAQTAVQVNIAETAGIVNPATAGVYSIGVYTSEEKGLLFARPTTIVALNGVSFKVDVASFTKSGKTTALAVAPYTVNGNTLIPTTFYRDALGFQITYTKTTAKVVSGSTVMNFKVGSNVATINGQNVTLPAAVQLKNNIPTLPLKTIADRTGYKIIYVNGNYTVYK</sequence>
<feature type="chain" id="PRO_5005533351" evidence="6">
    <location>
        <begin position="32"/>
        <end position="679"/>
    </location>
</feature>
<dbReference type="InterPro" id="IPR012854">
    <property type="entry name" value="Cu_amine_oxidase-like_N"/>
</dbReference>
<dbReference type="Pfam" id="PF07833">
    <property type="entry name" value="Cu_amine_oxidN1"/>
    <property type="match status" value="1"/>
</dbReference>
<dbReference type="RefSeq" id="WP_049742839.1">
    <property type="nucleotide sequence ID" value="NZ_BJON01000025.1"/>
</dbReference>
<evidence type="ECO:0000256" key="3">
    <source>
        <dbReference type="ARBA" id="ARBA00022525"/>
    </source>
</evidence>
<accession>A0A0K9YIC5</accession>
<comment type="subcellular location">
    <subcellularLocation>
        <location evidence="1">Secreted</location>
        <location evidence="1">Cell wall</location>
    </subcellularLocation>
</comment>
<evidence type="ECO:0000259" key="7">
    <source>
        <dbReference type="Pfam" id="PF07833"/>
    </source>
</evidence>
<evidence type="ECO:0000313" key="10">
    <source>
        <dbReference type="Proteomes" id="UP000036834"/>
    </source>
</evidence>
<dbReference type="Proteomes" id="UP000319578">
    <property type="component" value="Unassembled WGS sequence"/>
</dbReference>
<feature type="signal peptide" evidence="6">
    <location>
        <begin position="1"/>
        <end position="31"/>
    </location>
</feature>
<dbReference type="InterPro" id="IPR021256">
    <property type="entry name" value="DUF2808"/>
</dbReference>
<evidence type="ECO:0000313" key="8">
    <source>
        <dbReference type="EMBL" id="GED72028.1"/>
    </source>
</evidence>
<reference evidence="10" key="1">
    <citation type="submission" date="2015-07" db="EMBL/GenBank/DDBJ databases">
        <title>Genome sequencing project for genomic taxonomy and phylogenomics of Bacillus-like bacteria.</title>
        <authorList>
            <person name="Liu B."/>
            <person name="Wang J."/>
            <person name="Zhu Y."/>
            <person name="Liu G."/>
            <person name="Chen Q."/>
            <person name="Chen Z."/>
            <person name="Lan J."/>
            <person name="Che J."/>
            <person name="Ge C."/>
            <person name="Shi H."/>
            <person name="Pan Z."/>
            <person name="Liu X."/>
        </authorList>
    </citation>
    <scope>NUCLEOTIDE SEQUENCE [LARGE SCALE GENOMIC DNA]</scope>
    <source>
        <strain evidence="10">DSM 9887</strain>
    </source>
</reference>
<evidence type="ECO:0000256" key="5">
    <source>
        <dbReference type="ARBA" id="ARBA00023088"/>
    </source>
</evidence>
<dbReference type="AlphaFoldDB" id="A0A0K9YIC5"/>
<dbReference type="EMBL" id="LGIQ01000020">
    <property type="protein sequence ID" value="KNB68427.1"/>
    <property type="molecule type" value="Genomic_DNA"/>
</dbReference>
<keyword evidence="2" id="KW-0134">Cell wall</keyword>
<evidence type="ECO:0000256" key="6">
    <source>
        <dbReference type="SAM" id="SignalP"/>
    </source>
</evidence>
<keyword evidence="5" id="KW-0572">Peptidoglycan-anchor</keyword>
<keyword evidence="3" id="KW-0964">Secreted</keyword>
<dbReference type="Pfam" id="PF10989">
    <property type="entry name" value="DUF2808"/>
    <property type="match status" value="1"/>
</dbReference>
<dbReference type="PATRIC" id="fig|54915.3.peg.301"/>
<evidence type="ECO:0000313" key="11">
    <source>
        <dbReference type="Proteomes" id="UP000319578"/>
    </source>
</evidence>
<reference evidence="9" key="2">
    <citation type="submission" date="2015-07" db="EMBL/GenBank/DDBJ databases">
        <title>MeaNS - Measles Nucleotide Surveillance Program.</title>
        <authorList>
            <person name="Tran T."/>
            <person name="Druce J."/>
        </authorList>
    </citation>
    <scope>NUCLEOTIDE SEQUENCE</scope>
    <source>
        <strain evidence="9">DSM 9887</strain>
    </source>
</reference>
<gene>
    <name evidence="9" type="ORF">ADS79_33640</name>
    <name evidence="8" type="ORF">BRE01_57300</name>
</gene>
<dbReference type="STRING" id="54915.ADS79_33640"/>
<dbReference type="EMBL" id="BJON01000025">
    <property type="protein sequence ID" value="GED72028.1"/>
    <property type="molecule type" value="Genomic_DNA"/>
</dbReference>
<name>A0A0K9YIC5_9BACL</name>
<protein>
    <submittedName>
        <fullName evidence="9">Copper amine oxidase</fullName>
    </submittedName>
</protein>
<dbReference type="InterPro" id="IPR008966">
    <property type="entry name" value="Adhesion_dom_sf"/>
</dbReference>